<feature type="compositionally biased region" description="Acidic residues" evidence="2">
    <location>
        <begin position="480"/>
        <end position="493"/>
    </location>
</feature>
<dbReference type="GO" id="GO:0003713">
    <property type="term" value="F:transcription coactivator activity"/>
    <property type="evidence" value="ECO:0007669"/>
    <property type="project" value="TreeGrafter"/>
</dbReference>
<accession>A0A183CI62</accession>
<reference evidence="4" key="1">
    <citation type="submission" date="2013-12" db="EMBL/GenBank/DDBJ databases">
        <authorList>
            <person name="Aslett M."/>
        </authorList>
    </citation>
    <scope>NUCLEOTIDE SEQUENCE [LARGE SCALE GENOMIC DNA]</scope>
    <source>
        <strain evidence="4">Lindley</strain>
    </source>
</reference>
<comment type="caution">
    <text evidence="1">Lacks conserved residue(s) required for the propagation of feature annotation.</text>
</comment>
<dbReference type="InterPro" id="IPR003582">
    <property type="entry name" value="ShKT_dom"/>
</dbReference>
<evidence type="ECO:0000256" key="2">
    <source>
        <dbReference type="SAM" id="MobiDB-lite"/>
    </source>
</evidence>
<dbReference type="Proteomes" id="UP000050741">
    <property type="component" value="Unassembled WGS sequence"/>
</dbReference>
<feature type="compositionally biased region" description="Gly residues" evidence="2">
    <location>
        <begin position="449"/>
        <end position="458"/>
    </location>
</feature>
<feature type="compositionally biased region" description="Basic residues" evidence="2">
    <location>
        <begin position="296"/>
        <end position="306"/>
    </location>
</feature>
<evidence type="ECO:0000256" key="1">
    <source>
        <dbReference type="PROSITE-ProRule" id="PRU01005"/>
    </source>
</evidence>
<feature type="compositionally biased region" description="Low complexity" evidence="2">
    <location>
        <begin position="248"/>
        <end position="275"/>
    </location>
</feature>
<protein>
    <submittedName>
        <fullName evidence="5">ShKT domain-containing protein</fullName>
    </submittedName>
</protein>
<dbReference type="PANTHER" id="PTHR46007">
    <property type="entry name" value="MEDIATOR OF RNA POLYMERASE II TRANSCRIPTION SUBUNIT 12"/>
    <property type="match status" value="1"/>
</dbReference>
<evidence type="ECO:0000259" key="3">
    <source>
        <dbReference type="PROSITE" id="PS51670"/>
    </source>
</evidence>
<organism evidence="4 5">
    <name type="scientific">Globodera pallida</name>
    <name type="common">Potato cyst nematode worm</name>
    <name type="synonym">Heterodera pallida</name>
    <dbReference type="NCBI Taxonomy" id="36090"/>
    <lineage>
        <taxon>Eukaryota</taxon>
        <taxon>Metazoa</taxon>
        <taxon>Ecdysozoa</taxon>
        <taxon>Nematoda</taxon>
        <taxon>Chromadorea</taxon>
        <taxon>Rhabditida</taxon>
        <taxon>Tylenchina</taxon>
        <taxon>Tylenchomorpha</taxon>
        <taxon>Tylenchoidea</taxon>
        <taxon>Heteroderidae</taxon>
        <taxon>Heteroderinae</taxon>
        <taxon>Globodera</taxon>
    </lineage>
</organism>
<reference evidence="5" key="3">
    <citation type="submission" date="2016-06" db="UniProtKB">
        <authorList>
            <consortium name="WormBaseParasite"/>
        </authorList>
    </citation>
    <scope>IDENTIFICATION</scope>
</reference>
<sequence length="556" mass="61277">MSSSTPTPTPTSSSVHSPASCNFLGQSMASGRYWTHRGQFNVTCLNGRIKVLNCVTEQGVQLALGTKQFLEDGVRYSCQLNMDREQREKVQQQQNATADHFVPECDQQLNNGGHANTRGEFVRDGFVVDCASNNILGCMDVNGDLVKSGHFYVLSSWRLRKCEVYGRGRWAKSERKGCFNGTHWDDPDDGTLHVPVGRIWPTGPFELRCGDDGLHVYKCIVDGRRIHTVSRFLRFGLGVSEYYGTNKQQQQNATNEQQQNATNEQQQNATNEHQQIAQNQAVPLIKVVRKREAMRMGRKPTTRNKKNTNAGQHGGGLRYGRTAGRHRQSANNNRRQQQHAVNDQNDGSERHGRVGGSGGSKRRGGNAGGRNNGAGGGGWTENGAQTTGEEDRFGRNGGGGRRRSQQRQGQSGDGGRIGNLGGGRRNNGGGPWRAQQQNNADRENANEHGTGGNGGGGDQMPNGRSNWRRGSGRGNQLDGGESEDGTLDAGDEGEPWHYDYESHYEKLGCMDNNRNQCSSQKEQCRLPDTKISMAENCALTCRRCPTFLRFHAGRRK</sequence>
<dbReference type="InterPro" id="IPR051647">
    <property type="entry name" value="Mediator_comp_sub12"/>
</dbReference>
<proteinExistence type="predicted"/>
<dbReference type="WBParaSite" id="GPLIN_001256800">
    <property type="protein sequence ID" value="GPLIN_001256800"/>
    <property type="gene ID" value="GPLIN_001256800"/>
</dbReference>
<feature type="compositionally biased region" description="Gly residues" evidence="2">
    <location>
        <begin position="354"/>
        <end position="380"/>
    </location>
</feature>
<feature type="compositionally biased region" description="Low complexity" evidence="2">
    <location>
        <begin position="329"/>
        <end position="342"/>
    </location>
</feature>
<dbReference type="PROSITE" id="PS51670">
    <property type="entry name" value="SHKT"/>
    <property type="match status" value="1"/>
</dbReference>
<evidence type="ECO:0000313" key="5">
    <source>
        <dbReference type="WBParaSite" id="GPLIN_001256800"/>
    </source>
</evidence>
<evidence type="ECO:0000313" key="4">
    <source>
        <dbReference type="Proteomes" id="UP000050741"/>
    </source>
</evidence>
<reference evidence="4" key="2">
    <citation type="submission" date="2014-05" db="EMBL/GenBank/DDBJ databases">
        <title>The genome and life-stage specific transcriptomes of Globodera pallida elucidate key aspects of plant parasitism by a cyst nematode.</title>
        <authorList>
            <person name="Cotton J.A."/>
            <person name="Lilley C.J."/>
            <person name="Jones L.M."/>
            <person name="Kikuchi T."/>
            <person name="Reid A.J."/>
            <person name="Thorpe P."/>
            <person name="Tsai I.J."/>
            <person name="Beasley H."/>
            <person name="Blok V."/>
            <person name="Cock P.J.A."/>
            <person name="Van den Akker S.E."/>
            <person name="Holroyd N."/>
            <person name="Hunt M."/>
            <person name="Mantelin S."/>
            <person name="Naghra H."/>
            <person name="Pain A."/>
            <person name="Palomares-Rius J.E."/>
            <person name="Zarowiecki M."/>
            <person name="Berriman M."/>
            <person name="Jones J.T."/>
            <person name="Urwin P.E."/>
        </authorList>
    </citation>
    <scope>NUCLEOTIDE SEQUENCE [LARGE SCALE GENOMIC DNA]</scope>
    <source>
        <strain evidence="4">Lindley</strain>
    </source>
</reference>
<feature type="region of interest" description="Disordered" evidence="2">
    <location>
        <begin position="247"/>
        <end position="497"/>
    </location>
</feature>
<feature type="compositionally biased region" description="Gly residues" evidence="2">
    <location>
        <begin position="411"/>
        <end position="431"/>
    </location>
</feature>
<dbReference type="AlphaFoldDB" id="A0A183CI62"/>
<dbReference type="GO" id="GO:0016592">
    <property type="term" value="C:mediator complex"/>
    <property type="evidence" value="ECO:0007669"/>
    <property type="project" value="TreeGrafter"/>
</dbReference>
<feature type="domain" description="ShKT" evidence="3">
    <location>
        <begin position="509"/>
        <end position="544"/>
    </location>
</feature>
<dbReference type="GO" id="GO:0045944">
    <property type="term" value="P:positive regulation of transcription by RNA polymerase II"/>
    <property type="evidence" value="ECO:0007669"/>
    <property type="project" value="TreeGrafter"/>
</dbReference>
<dbReference type="PANTHER" id="PTHR46007:SF8">
    <property type="entry name" value="C2H2-TYPE DOMAIN-CONTAINING PROTEIN"/>
    <property type="match status" value="1"/>
</dbReference>
<keyword evidence="4" id="KW-1185">Reference proteome</keyword>
<name>A0A183CI62_GLOPA</name>